<comment type="similarity">
    <text evidence="2">Belongs to the intercrine alpha (chemokine CxC) family.</text>
</comment>
<gene>
    <name evidence="8" type="primary">Cxcl6</name>
    <name evidence="8" type="ORF">GTO96_0006896</name>
</gene>
<dbReference type="PANTHER" id="PTHR12015">
    <property type="entry name" value="SMALL INDUCIBLE CYTOKINE A"/>
    <property type="match status" value="1"/>
</dbReference>
<feature type="compositionally biased region" description="Basic and acidic residues" evidence="5">
    <location>
        <begin position="142"/>
        <end position="164"/>
    </location>
</feature>
<dbReference type="AlphaFoldDB" id="A0A8X7WTK4"/>
<dbReference type="InterPro" id="IPR033899">
    <property type="entry name" value="CXC_Chemokine_domain"/>
</dbReference>
<evidence type="ECO:0000313" key="9">
    <source>
        <dbReference type="Proteomes" id="UP000886611"/>
    </source>
</evidence>
<evidence type="ECO:0000256" key="3">
    <source>
        <dbReference type="ARBA" id="ARBA00022514"/>
    </source>
</evidence>
<dbReference type="Pfam" id="PF00048">
    <property type="entry name" value="IL8"/>
    <property type="match status" value="1"/>
</dbReference>
<dbReference type="GO" id="GO:0008009">
    <property type="term" value="F:chemokine activity"/>
    <property type="evidence" value="ECO:0007669"/>
    <property type="project" value="InterPro"/>
</dbReference>
<comment type="caution">
    <text evidence="8">The sequence shown here is derived from an EMBL/GenBank/DDBJ whole genome shotgun (WGS) entry which is preliminary data.</text>
</comment>
<feature type="non-terminal residue" evidence="8">
    <location>
        <position position="177"/>
    </location>
</feature>
<dbReference type="SMART" id="SM00199">
    <property type="entry name" value="SCY"/>
    <property type="match status" value="1"/>
</dbReference>
<feature type="region of interest" description="Disordered" evidence="5">
    <location>
        <begin position="140"/>
        <end position="177"/>
    </location>
</feature>
<dbReference type="CDD" id="cd00273">
    <property type="entry name" value="Chemokine_CXC"/>
    <property type="match status" value="1"/>
</dbReference>
<organism evidence="8 9">
    <name type="scientific">Polypterus senegalus</name>
    <name type="common">Senegal bichir</name>
    <dbReference type="NCBI Taxonomy" id="55291"/>
    <lineage>
        <taxon>Eukaryota</taxon>
        <taxon>Metazoa</taxon>
        <taxon>Chordata</taxon>
        <taxon>Craniata</taxon>
        <taxon>Vertebrata</taxon>
        <taxon>Euteleostomi</taxon>
        <taxon>Actinopterygii</taxon>
        <taxon>Polypteriformes</taxon>
        <taxon>Polypteridae</taxon>
        <taxon>Polypterus</taxon>
    </lineage>
</organism>
<evidence type="ECO:0000313" key="8">
    <source>
        <dbReference type="EMBL" id="KAG2455693.1"/>
    </source>
</evidence>
<accession>A0A8X7WTK4</accession>
<evidence type="ECO:0000256" key="4">
    <source>
        <dbReference type="ARBA" id="ARBA00022525"/>
    </source>
</evidence>
<protein>
    <submittedName>
        <fullName evidence="8">CXCL6 protein</fullName>
    </submittedName>
</protein>
<dbReference type="InterPro" id="IPR036048">
    <property type="entry name" value="Interleukin_8-like_sf"/>
</dbReference>
<keyword evidence="3" id="KW-0202">Cytokine</keyword>
<keyword evidence="4" id="KW-0964">Secreted</keyword>
<comment type="subcellular location">
    <subcellularLocation>
        <location evidence="1">Secreted</location>
    </subcellularLocation>
</comment>
<feature type="signal peptide" evidence="6">
    <location>
        <begin position="1"/>
        <end position="18"/>
    </location>
</feature>
<dbReference type="InterPro" id="IPR039809">
    <property type="entry name" value="Chemokine_b/g/d"/>
</dbReference>
<dbReference type="GO" id="GO:0005615">
    <property type="term" value="C:extracellular space"/>
    <property type="evidence" value="ECO:0007669"/>
    <property type="project" value="UniProtKB-KW"/>
</dbReference>
<keyword evidence="9" id="KW-1185">Reference proteome</keyword>
<name>A0A8X7WTK4_POLSE</name>
<feature type="non-terminal residue" evidence="8">
    <location>
        <position position="1"/>
    </location>
</feature>
<keyword evidence="6" id="KW-0732">Signal</keyword>
<dbReference type="GO" id="GO:0006952">
    <property type="term" value="P:defense response"/>
    <property type="evidence" value="ECO:0007669"/>
    <property type="project" value="InterPro"/>
</dbReference>
<dbReference type="EMBL" id="JAATIS010009265">
    <property type="protein sequence ID" value="KAG2455693.1"/>
    <property type="molecule type" value="Genomic_DNA"/>
</dbReference>
<dbReference type="InterPro" id="IPR001811">
    <property type="entry name" value="Chemokine_IL8-like_dom"/>
</dbReference>
<feature type="domain" description="Chemokine interleukin-8-like" evidence="7">
    <location>
        <begin position="25"/>
        <end position="87"/>
    </location>
</feature>
<evidence type="ECO:0000256" key="5">
    <source>
        <dbReference type="SAM" id="MobiDB-lite"/>
    </source>
</evidence>
<evidence type="ECO:0000259" key="7">
    <source>
        <dbReference type="SMART" id="SM00199"/>
    </source>
</evidence>
<dbReference type="GO" id="GO:0006955">
    <property type="term" value="P:immune response"/>
    <property type="evidence" value="ECO:0007669"/>
    <property type="project" value="InterPro"/>
</dbReference>
<evidence type="ECO:0000256" key="6">
    <source>
        <dbReference type="SAM" id="SignalP"/>
    </source>
</evidence>
<sequence length="177" mass="19444">MSCKVILVIALVVSAVCAQQLTSNGPRCLCMRVRDKLMSPPKLIKSMEIYPPSSSCEKVEIVVKLKSGAQYCLDPNVKKIRDIVMNLQKNGPNTAASIAPTLIRPWEAEISIADWSRSGLTTVINRVLVESGLLLAEDGEDEGWRDVSGGRRGEEHENNLDKNRPFSPAQRSPVLST</sequence>
<feature type="chain" id="PRO_5036461633" evidence="6">
    <location>
        <begin position="19"/>
        <end position="177"/>
    </location>
</feature>
<evidence type="ECO:0000256" key="2">
    <source>
        <dbReference type="ARBA" id="ARBA00010665"/>
    </source>
</evidence>
<dbReference type="SUPFAM" id="SSF54117">
    <property type="entry name" value="Interleukin 8-like chemokines"/>
    <property type="match status" value="1"/>
</dbReference>
<dbReference type="Proteomes" id="UP000886611">
    <property type="component" value="Unassembled WGS sequence"/>
</dbReference>
<evidence type="ECO:0000256" key="1">
    <source>
        <dbReference type="ARBA" id="ARBA00004613"/>
    </source>
</evidence>
<proteinExistence type="inferred from homology"/>
<reference evidence="8 9" key="1">
    <citation type="journal article" date="2021" name="Cell">
        <title>Tracing the genetic footprints of vertebrate landing in non-teleost ray-finned fishes.</title>
        <authorList>
            <person name="Bi X."/>
            <person name="Wang K."/>
            <person name="Yang L."/>
            <person name="Pan H."/>
            <person name="Jiang H."/>
            <person name="Wei Q."/>
            <person name="Fang M."/>
            <person name="Yu H."/>
            <person name="Zhu C."/>
            <person name="Cai Y."/>
            <person name="He Y."/>
            <person name="Gan X."/>
            <person name="Zeng H."/>
            <person name="Yu D."/>
            <person name="Zhu Y."/>
            <person name="Jiang H."/>
            <person name="Qiu Q."/>
            <person name="Yang H."/>
            <person name="Zhang Y.E."/>
            <person name="Wang W."/>
            <person name="Zhu M."/>
            <person name="He S."/>
            <person name="Zhang G."/>
        </authorList>
    </citation>
    <scope>NUCLEOTIDE SEQUENCE [LARGE SCALE GENOMIC DNA]</scope>
    <source>
        <strain evidence="8">Bchr_013</strain>
    </source>
</reference>
<dbReference type="Gene3D" id="2.40.50.40">
    <property type="match status" value="1"/>
</dbReference>
<dbReference type="PRINTS" id="PR00436">
    <property type="entry name" value="INTERLEUKIN8"/>
</dbReference>